<evidence type="ECO:0000256" key="25">
    <source>
        <dbReference type="ARBA" id="ARBA00049645"/>
    </source>
</evidence>
<evidence type="ECO:0000256" key="35">
    <source>
        <dbReference type="ARBA" id="ARBA00051748"/>
    </source>
</evidence>
<comment type="function">
    <text evidence="40">P450 monooxygenase that plays a major role in cholesterol homeostasis in the brain. Primarily catalyzes the hydroxylation (with S stereochemistry) at C-24 of cholesterol side chain, triggering cholesterol diffusion out of neurons and its further degradation. By promoting constant cholesterol elimination in neurons, may activate the mevalonate pathway and coordinate the synthesis of new cholesterol and nonsterol isoprenoids involved in synaptic activity and learning. Further hydroxylates cholesterol derivatives and hormone steroids on both the ring and side chain of these molecules, converting them into active oxysterols involved in lipid signaling and biosynthesis. Acts as an epoxidase converting cholesta-5,24-dien-3beta-ol/desmosterol into (24S),25-epoxycholesterol, an abundant lipid ligand of nuclear NR1H2 and NR1H3 receptors shown to promote neurogenesis in developing brain. May also catalyze the oxidative metabolism of xenobiotics, such as clotrimazole.</text>
</comment>
<evidence type="ECO:0000256" key="13">
    <source>
        <dbReference type="ARBA" id="ARBA00022989"/>
    </source>
</evidence>
<comment type="catalytic activity">
    <reaction evidence="31">
        <text>testosterone + reduced [NADPH--hemoprotein reductase] + O2 = 16beta,17beta-dihydroxyandrost-4-en-3-one + oxidized [NADPH--hemoprotein reductase] + H2O + H(+)</text>
        <dbReference type="Rhea" id="RHEA:46304"/>
        <dbReference type="Rhea" id="RHEA-COMP:11964"/>
        <dbReference type="Rhea" id="RHEA-COMP:11965"/>
        <dbReference type="ChEBI" id="CHEBI:15377"/>
        <dbReference type="ChEBI" id="CHEBI:15378"/>
        <dbReference type="ChEBI" id="CHEBI:15379"/>
        <dbReference type="ChEBI" id="CHEBI:17347"/>
        <dbReference type="ChEBI" id="CHEBI:57618"/>
        <dbReference type="ChEBI" id="CHEBI:58210"/>
        <dbReference type="ChEBI" id="CHEBI:83027"/>
    </reaction>
    <physiologicalReaction direction="left-to-right" evidence="31">
        <dbReference type="Rhea" id="RHEA:46305"/>
    </physiologicalReaction>
</comment>
<dbReference type="SUPFAM" id="SSF50952">
    <property type="entry name" value="Soluble quinoprotein glucose dehydrogenase"/>
    <property type="match status" value="1"/>
</dbReference>
<keyword evidence="13" id="KW-1133">Transmembrane helix</keyword>
<reference evidence="49 50" key="1">
    <citation type="submission" date="2013-11" db="EMBL/GenBank/DDBJ databases">
        <title>The Damaraland mole rat (Fukomys damarensis) genome and evolution of African mole rats.</title>
        <authorList>
            <person name="Gladyshev V.N."/>
            <person name="Fang X."/>
        </authorList>
    </citation>
    <scope>NUCLEOTIDE SEQUENCE [LARGE SCALE GENOMIC DNA]</scope>
    <source>
        <tissue evidence="49">Liver</tissue>
    </source>
</reference>
<dbReference type="InterPro" id="IPR039983">
    <property type="entry name" value="CYP46A1"/>
</dbReference>
<evidence type="ECO:0000256" key="16">
    <source>
        <dbReference type="ARBA" id="ARBA00023018"/>
    </source>
</evidence>
<evidence type="ECO:0000256" key="22">
    <source>
        <dbReference type="ARBA" id="ARBA00023273"/>
    </source>
</evidence>
<evidence type="ECO:0000256" key="9">
    <source>
        <dbReference type="ARBA" id="ARBA00022692"/>
    </source>
</evidence>
<evidence type="ECO:0000256" key="37">
    <source>
        <dbReference type="ARBA" id="ARBA00051817"/>
    </source>
</evidence>
<keyword evidence="7" id="KW-0153">Cholesterol metabolism</keyword>
<name>A0A091CSN6_FUKDA</name>
<comment type="catalytic activity">
    <reaction evidence="38">
        <text>progesterone + reduced [NADPH--hemoprotein reductase] + O2 = 17alpha-hydroxyprogesterone + oxidized [NADPH--hemoprotein reductase] + H2O + H(+)</text>
        <dbReference type="Rhea" id="RHEA:46308"/>
        <dbReference type="Rhea" id="RHEA-COMP:11964"/>
        <dbReference type="Rhea" id="RHEA-COMP:11965"/>
        <dbReference type="ChEBI" id="CHEBI:15377"/>
        <dbReference type="ChEBI" id="CHEBI:15378"/>
        <dbReference type="ChEBI" id="CHEBI:15379"/>
        <dbReference type="ChEBI" id="CHEBI:17026"/>
        <dbReference type="ChEBI" id="CHEBI:17252"/>
        <dbReference type="ChEBI" id="CHEBI:57618"/>
        <dbReference type="ChEBI" id="CHEBI:58210"/>
    </reaction>
    <physiologicalReaction direction="left-to-right" evidence="38">
        <dbReference type="Rhea" id="RHEA:46309"/>
    </physiologicalReaction>
</comment>
<keyword evidence="8 46" id="KW-0349">Heme</keyword>
<evidence type="ECO:0000256" key="39">
    <source>
        <dbReference type="ARBA" id="ARBA00052870"/>
    </source>
</evidence>
<keyword evidence="14" id="KW-0560">Oxidoreductase</keyword>
<evidence type="ECO:0000256" key="42">
    <source>
        <dbReference type="ARBA" id="ARBA00068948"/>
    </source>
</evidence>
<comment type="cofactor">
    <cofactor evidence="1 46">
        <name>heme</name>
        <dbReference type="ChEBI" id="CHEBI:30413"/>
    </cofactor>
</comment>
<keyword evidence="20" id="KW-1207">Sterol metabolism</keyword>
<comment type="catalytic activity">
    <reaction evidence="35">
        <text>cholestanol + reduced [NADPH--hemoprotein reductase] + O2 = (24S)-hydroxycholestanol + oxidized [NADPH--hemoprotein reductase] + H2O + H(+)</text>
        <dbReference type="Rhea" id="RHEA:53808"/>
        <dbReference type="Rhea" id="RHEA-COMP:11964"/>
        <dbReference type="Rhea" id="RHEA-COMP:11965"/>
        <dbReference type="ChEBI" id="CHEBI:15377"/>
        <dbReference type="ChEBI" id="CHEBI:15378"/>
        <dbReference type="ChEBI" id="CHEBI:15379"/>
        <dbReference type="ChEBI" id="CHEBI:57618"/>
        <dbReference type="ChEBI" id="CHEBI:58210"/>
        <dbReference type="ChEBI" id="CHEBI:86570"/>
        <dbReference type="ChEBI" id="CHEBI:137687"/>
    </reaction>
    <physiologicalReaction direction="left-to-right" evidence="35">
        <dbReference type="Rhea" id="RHEA:53809"/>
    </physiologicalReaction>
</comment>
<dbReference type="GO" id="GO:0033781">
    <property type="term" value="F:cholesterol 24-hydroxylase activity"/>
    <property type="evidence" value="ECO:0007669"/>
    <property type="project" value="UniProtKB-EC"/>
</dbReference>
<evidence type="ECO:0000313" key="49">
    <source>
        <dbReference type="EMBL" id="KFO21327.1"/>
    </source>
</evidence>
<dbReference type="GO" id="GO:0005789">
    <property type="term" value="C:endoplasmic reticulum membrane"/>
    <property type="evidence" value="ECO:0007669"/>
    <property type="project" value="UniProtKB-SubCell"/>
</dbReference>
<evidence type="ECO:0000256" key="23">
    <source>
        <dbReference type="ARBA" id="ARBA00034106"/>
    </source>
</evidence>
<dbReference type="Gene3D" id="2.120.10.30">
    <property type="entry name" value="TolB, C-terminal domain"/>
    <property type="match status" value="1"/>
</dbReference>
<dbReference type="PANTHER" id="PTHR24293">
    <property type="entry name" value="CYTOCHROME P450 FAMILY 46 SUBFAMILY A"/>
    <property type="match status" value="1"/>
</dbReference>
<keyword evidence="10 46" id="KW-0479">Metal-binding</keyword>
<dbReference type="CDD" id="cd20613">
    <property type="entry name" value="CYP46A1-like"/>
    <property type="match status" value="1"/>
</dbReference>
<comment type="catalytic activity">
    <reaction evidence="34">
        <text>7alpha-hydroxycholesterol + reduced [NADPH--hemoprotein reductase] + O2 = (24S)-7alpha-dihydroxycholesterol + oxidized [NADPH--hemoprotein reductase] + H2O + H(+)</text>
        <dbReference type="Rhea" id="RHEA:46380"/>
        <dbReference type="Rhea" id="RHEA-COMP:11964"/>
        <dbReference type="Rhea" id="RHEA-COMP:11965"/>
        <dbReference type="ChEBI" id="CHEBI:15377"/>
        <dbReference type="ChEBI" id="CHEBI:15378"/>
        <dbReference type="ChEBI" id="CHEBI:15379"/>
        <dbReference type="ChEBI" id="CHEBI:17500"/>
        <dbReference type="ChEBI" id="CHEBI:37640"/>
        <dbReference type="ChEBI" id="CHEBI:57618"/>
        <dbReference type="ChEBI" id="CHEBI:58210"/>
    </reaction>
    <physiologicalReaction direction="left-to-right" evidence="34">
        <dbReference type="Rhea" id="RHEA:46381"/>
    </physiologicalReaction>
</comment>
<dbReference type="PRINTS" id="PR00385">
    <property type="entry name" value="P450"/>
</dbReference>
<comment type="subcellular location">
    <subcellularLocation>
        <location evidence="3">Cell projection</location>
        <location evidence="3">Dendrite</location>
    </subcellularLocation>
    <subcellularLocation>
        <location evidence="4">Endoplasmic reticulum membrane</location>
        <topology evidence="4">Single-pass membrane protein</topology>
    </subcellularLocation>
    <subcellularLocation>
        <location evidence="2">Microsome membrane</location>
        <topology evidence="2">Single-pass membrane protein</topology>
    </subcellularLocation>
    <subcellularLocation>
        <location evidence="24">Postsynapse</location>
    </subcellularLocation>
    <subcellularLocation>
        <location evidence="23">Presynapse</location>
    </subcellularLocation>
</comment>
<feature type="region of interest" description="Disordered" evidence="47">
    <location>
        <begin position="769"/>
        <end position="794"/>
    </location>
</feature>
<evidence type="ECO:0000256" key="10">
    <source>
        <dbReference type="ARBA" id="ARBA00022723"/>
    </source>
</evidence>
<evidence type="ECO:0000256" key="38">
    <source>
        <dbReference type="ARBA" id="ARBA00052074"/>
    </source>
</evidence>
<dbReference type="GO" id="GO:0098794">
    <property type="term" value="C:postsynapse"/>
    <property type="evidence" value="ECO:0007669"/>
    <property type="project" value="UniProtKB-SubCell"/>
</dbReference>
<keyword evidence="16" id="KW-0770">Synapse</keyword>
<evidence type="ECO:0000256" key="30">
    <source>
        <dbReference type="ARBA" id="ARBA00050991"/>
    </source>
</evidence>
<dbReference type="GO" id="GO:0030425">
    <property type="term" value="C:dendrite"/>
    <property type="evidence" value="ECO:0007669"/>
    <property type="project" value="UniProtKB-SubCell"/>
</dbReference>
<dbReference type="SUPFAM" id="SSF48264">
    <property type="entry name" value="Cytochrome P450"/>
    <property type="match status" value="1"/>
</dbReference>
<evidence type="ECO:0000256" key="11">
    <source>
        <dbReference type="ARBA" id="ARBA00022824"/>
    </source>
</evidence>
<evidence type="ECO:0000256" key="36">
    <source>
        <dbReference type="ARBA" id="ARBA00051763"/>
    </source>
</evidence>
<evidence type="ECO:0000256" key="43">
    <source>
        <dbReference type="ARBA" id="ARBA00077287"/>
    </source>
</evidence>
<evidence type="ECO:0000256" key="32">
    <source>
        <dbReference type="ARBA" id="ARBA00051503"/>
    </source>
</evidence>
<dbReference type="InterPro" id="IPR036396">
    <property type="entry name" value="Cyt_P450_sf"/>
</dbReference>
<evidence type="ECO:0000256" key="7">
    <source>
        <dbReference type="ARBA" id="ARBA00022548"/>
    </source>
</evidence>
<evidence type="ECO:0000256" key="28">
    <source>
        <dbReference type="ARBA" id="ARBA00050430"/>
    </source>
</evidence>
<organism evidence="49 50">
    <name type="scientific">Fukomys damarensis</name>
    <name type="common">Damaraland mole rat</name>
    <name type="synonym">Cryptomys damarensis</name>
    <dbReference type="NCBI Taxonomy" id="885580"/>
    <lineage>
        <taxon>Eukaryota</taxon>
        <taxon>Metazoa</taxon>
        <taxon>Chordata</taxon>
        <taxon>Craniata</taxon>
        <taxon>Vertebrata</taxon>
        <taxon>Euteleostomi</taxon>
        <taxon>Mammalia</taxon>
        <taxon>Eutheria</taxon>
        <taxon>Euarchontoglires</taxon>
        <taxon>Glires</taxon>
        <taxon>Rodentia</taxon>
        <taxon>Hystricomorpha</taxon>
        <taxon>Bathyergidae</taxon>
        <taxon>Fukomys</taxon>
    </lineage>
</organism>
<evidence type="ECO:0000256" key="20">
    <source>
        <dbReference type="ARBA" id="ARBA00023166"/>
    </source>
</evidence>
<evidence type="ECO:0000256" key="4">
    <source>
        <dbReference type="ARBA" id="ARBA00004389"/>
    </source>
</evidence>
<dbReference type="FunFam" id="1.10.630.10:FF:000031">
    <property type="entry name" value="cholesterol 24-hydroxylase isoform X2"/>
    <property type="match status" value="1"/>
</dbReference>
<evidence type="ECO:0000256" key="33">
    <source>
        <dbReference type="ARBA" id="ARBA00051527"/>
    </source>
</evidence>
<evidence type="ECO:0000256" key="40">
    <source>
        <dbReference type="ARBA" id="ARBA00054645"/>
    </source>
</evidence>
<evidence type="ECO:0000256" key="31">
    <source>
        <dbReference type="ARBA" id="ARBA00051188"/>
    </source>
</evidence>
<comment type="catalytic activity">
    <reaction evidence="29">
        <text>7-dehydrocholesterol + reduced [NADPH--hemoprotein reductase] + O2 = cholesta-5,7-dien-3beta,25-diol + oxidized [NADPH--hemoprotein reductase] + H2O + H(+)</text>
        <dbReference type="Rhea" id="RHEA:53240"/>
        <dbReference type="Rhea" id="RHEA-COMP:11964"/>
        <dbReference type="Rhea" id="RHEA-COMP:11965"/>
        <dbReference type="ChEBI" id="CHEBI:15377"/>
        <dbReference type="ChEBI" id="CHEBI:15378"/>
        <dbReference type="ChEBI" id="CHEBI:15379"/>
        <dbReference type="ChEBI" id="CHEBI:17759"/>
        <dbReference type="ChEBI" id="CHEBI:57618"/>
        <dbReference type="ChEBI" id="CHEBI:58210"/>
        <dbReference type="ChEBI" id="CHEBI:137057"/>
    </reaction>
    <physiologicalReaction direction="left-to-right" evidence="29">
        <dbReference type="Rhea" id="RHEA:53241"/>
    </physiologicalReaction>
</comment>
<evidence type="ECO:0000256" key="17">
    <source>
        <dbReference type="ARBA" id="ARBA00023033"/>
    </source>
</evidence>
<comment type="catalytic activity">
    <reaction evidence="32">
        <text>testosterone + reduced [NADPH--hemoprotein reductase] + O2 = 6beta,17beta-dihydroxyandrost-4-en-3-one + oxidized [NADPH--hemoprotein reductase] + H2O + H(+)</text>
        <dbReference type="Rhea" id="RHEA:46296"/>
        <dbReference type="Rhea" id="RHEA-COMP:11964"/>
        <dbReference type="Rhea" id="RHEA-COMP:11965"/>
        <dbReference type="ChEBI" id="CHEBI:15377"/>
        <dbReference type="ChEBI" id="CHEBI:15378"/>
        <dbReference type="ChEBI" id="CHEBI:15379"/>
        <dbReference type="ChEBI" id="CHEBI:17347"/>
        <dbReference type="ChEBI" id="CHEBI:34477"/>
        <dbReference type="ChEBI" id="CHEBI:57618"/>
        <dbReference type="ChEBI" id="CHEBI:58210"/>
    </reaction>
    <physiologicalReaction direction="left-to-right" evidence="32">
        <dbReference type="Rhea" id="RHEA:46297"/>
    </physiologicalReaction>
</comment>
<evidence type="ECO:0000256" key="24">
    <source>
        <dbReference type="ARBA" id="ARBA00034110"/>
    </source>
</evidence>
<evidence type="ECO:0000256" key="14">
    <source>
        <dbReference type="ARBA" id="ARBA00023002"/>
    </source>
</evidence>
<dbReference type="AlphaFoldDB" id="A0A091CSN6"/>
<dbReference type="InterPro" id="IPR001128">
    <property type="entry name" value="Cyt_P450"/>
</dbReference>
<dbReference type="Proteomes" id="UP000028990">
    <property type="component" value="Unassembled WGS sequence"/>
</dbReference>
<evidence type="ECO:0000256" key="45">
    <source>
        <dbReference type="ARBA" id="ARBA00080170"/>
    </source>
</evidence>
<comment type="catalytic activity">
    <reaction evidence="28">
        <text>(24S)-hydroxycholesterol + reduced [NADPH--hemoprotein reductase] + O2 = 24S,25-dihydroxycholesterol + oxidized [NADPH--hemoprotein reductase] + H2O + H(+)</text>
        <dbReference type="Rhea" id="RHEA:46384"/>
        <dbReference type="Rhea" id="RHEA-COMP:11964"/>
        <dbReference type="Rhea" id="RHEA-COMP:11965"/>
        <dbReference type="ChEBI" id="CHEBI:15377"/>
        <dbReference type="ChEBI" id="CHEBI:15378"/>
        <dbReference type="ChEBI" id="CHEBI:15379"/>
        <dbReference type="ChEBI" id="CHEBI:34310"/>
        <dbReference type="ChEBI" id="CHEBI:57618"/>
        <dbReference type="ChEBI" id="CHEBI:58210"/>
        <dbReference type="ChEBI" id="CHEBI:86074"/>
    </reaction>
    <physiologicalReaction direction="left-to-right" evidence="28">
        <dbReference type="Rhea" id="RHEA:46385"/>
    </physiologicalReaction>
</comment>
<evidence type="ECO:0000256" key="6">
    <source>
        <dbReference type="ARBA" id="ARBA00010617"/>
    </source>
</evidence>
<dbReference type="eggNOG" id="KOG0157">
    <property type="taxonomic scope" value="Eukaryota"/>
</dbReference>
<evidence type="ECO:0000259" key="48">
    <source>
        <dbReference type="Pfam" id="PF07995"/>
    </source>
</evidence>
<protein>
    <recommendedName>
        <fullName evidence="42">Cholesterol 24-hydroxylase</fullName>
        <ecNumber evidence="41">1.14.14.25</ecNumber>
    </recommendedName>
    <alternativeName>
        <fullName evidence="44">Cholesterol 24-monooxygenase</fullName>
    </alternativeName>
    <alternativeName>
        <fullName evidence="43">Cholesterol 24S-hydroxylase</fullName>
    </alternativeName>
    <alternativeName>
        <fullName evidence="45">Cytochrome P450 46A1</fullName>
    </alternativeName>
</protein>
<dbReference type="GO" id="GO:0005506">
    <property type="term" value="F:iron ion binding"/>
    <property type="evidence" value="ECO:0007669"/>
    <property type="project" value="InterPro"/>
</dbReference>
<evidence type="ECO:0000256" key="5">
    <source>
        <dbReference type="ARBA" id="ARBA00005108"/>
    </source>
</evidence>
<evidence type="ECO:0000256" key="26">
    <source>
        <dbReference type="ARBA" id="ARBA00050139"/>
    </source>
</evidence>
<evidence type="ECO:0000256" key="1">
    <source>
        <dbReference type="ARBA" id="ARBA00001971"/>
    </source>
</evidence>
<evidence type="ECO:0000313" key="50">
    <source>
        <dbReference type="Proteomes" id="UP000028990"/>
    </source>
</evidence>
<evidence type="ECO:0000256" key="47">
    <source>
        <dbReference type="SAM" id="MobiDB-lite"/>
    </source>
</evidence>
<evidence type="ECO:0000256" key="18">
    <source>
        <dbReference type="ARBA" id="ARBA00023098"/>
    </source>
</evidence>
<keyword evidence="11" id="KW-0256">Endoplasmic reticulum</keyword>
<sequence>MGGMRSHAVLTSPWEGDERGFLGLAFHPRFRHARRLYVYYSVGTDLREWIRISEFRVSQDDENSVDHGSERIILEIEEPASNHNGGQLLFGDDGYLYIFTGDGGMAGDPFGKFGNAQNKSALLGKVLRIDVERPAQGPPYRVPPDNPRLMSLRENPGTGQWRYSEVCMGRGQTCAFPGLINNYYPHIISFAEDEAGELYFMSTGVPSATAAYGVVYKVIDPSRRAPPGKCHIQPAQVKVRSRLIPFVPKETVRVAPYGRATPQVAARSLMFAVSSSFLLGHLPYLWKKDEACGGVLQDVFLEWAKKYGPVVRVNVFHKTSVIVTSPESVKKFLMSTKYNKDSKMYRALQTVFGERLFGQGLLSECDYERWHKQRKVMDPAFSRSSLVSLMETFNEKAEQLVEILEAKADGQTPVSMQDMLTCATIDILAKAAFGMETSMLLGAQKPLSQAVKVMLEGISASRNTLAKFLPGWRKQLREIRESIRLLRQVGKDWVQRRREALQRGESVPADVLTQMLKAEEGAQDDEVLLDNFVTFFIAGHETSANHLAFTVMELSRQPEIVARLQAEVDEVIGSKRHLDYEDLGRLQYLSQVLKESLRLYPPAWGTFRLLEEDTLIDGVRVPGNTPLLFSTYVMGRMDTYFEDPLTFNPDRFSPGAPKPRFTYFPFSLGHRSCIGQQFAQMEVKVVMAKLLQRLDFWEGCDCNTEQPEPRRVGDGHRGSGESLQAGGLRLPITLTMWDGEGPSAGEWQRYIYHRDSCFGAKAAGPRGHRGSAAAGSCAAGPSSCQPDAELKPGA</sequence>
<keyword evidence="15 46" id="KW-0408">Iron</keyword>
<dbReference type="InterPro" id="IPR011041">
    <property type="entry name" value="Quinoprot_gluc/sorb_DH_b-prop"/>
</dbReference>
<evidence type="ECO:0000256" key="12">
    <source>
        <dbReference type="ARBA" id="ARBA00022848"/>
    </source>
</evidence>
<evidence type="ECO:0000256" key="44">
    <source>
        <dbReference type="ARBA" id="ARBA00079170"/>
    </source>
</evidence>
<keyword evidence="12" id="KW-0492">Microsome</keyword>
<comment type="catalytic activity">
    <reaction evidence="33">
        <text>4beta-hydroxycholesterol + reduced [NADPH--hemoprotein reductase] + O2 = 4beta,24S-dihydroxycholesterol + oxidized [NADPH--hemoprotein reductase] + H2O + H(+)</text>
        <dbReference type="Rhea" id="RHEA:46392"/>
        <dbReference type="Rhea" id="RHEA-COMP:11964"/>
        <dbReference type="Rhea" id="RHEA-COMP:11965"/>
        <dbReference type="ChEBI" id="CHEBI:15377"/>
        <dbReference type="ChEBI" id="CHEBI:15378"/>
        <dbReference type="ChEBI" id="CHEBI:15379"/>
        <dbReference type="ChEBI" id="CHEBI:57618"/>
        <dbReference type="ChEBI" id="CHEBI:58210"/>
        <dbReference type="ChEBI" id="CHEBI:85778"/>
        <dbReference type="ChEBI" id="CHEBI:86087"/>
    </reaction>
    <physiologicalReaction direction="left-to-right" evidence="33">
        <dbReference type="Rhea" id="RHEA:46393"/>
    </physiologicalReaction>
</comment>
<comment type="catalytic activity">
    <reaction evidence="37">
        <text>7-dehydrocholesterol + reduced [NADPH--hemoprotein reductase] + O2 = cholesta-5,7-dien-3beta,24S-diol + oxidized [NADPH--hemoprotein reductase] + H2O + H(+)</text>
        <dbReference type="Rhea" id="RHEA:53244"/>
        <dbReference type="Rhea" id="RHEA-COMP:11964"/>
        <dbReference type="Rhea" id="RHEA-COMP:11965"/>
        <dbReference type="ChEBI" id="CHEBI:15377"/>
        <dbReference type="ChEBI" id="CHEBI:15378"/>
        <dbReference type="ChEBI" id="CHEBI:15379"/>
        <dbReference type="ChEBI" id="CHEBI:17759"/>
        <dbReference type="ChEBI" id="CHEBI:57618"/>
        <dbReference type="ChEBI" id="CHEBI:58210"/>
        <dbReference type="ChEBI" id="CHEBI:137061"/>
    </reaction>
    <physiologicalReaction direction="left-to-right" evidence="37">
        <dbReference type="Rhea" id="RHEA:53245"/>
    </physiologicalReaction>
</comment>
<keyword evidence="9" id="KW-0812">Transmembrane</keyword>
<keyword evidence="22" id="KW-0966">Cell projection</keyword>
<feature type="compositionally biased region" description="Low complexity" evidence="47">
    <location>
        <begin position="769"/>
        <end position="784"/>
    </location>
</feature>
<comment type="catalytic activity">
    <reaction evidence="39">
        <text>desmosterol + reduced [NADPH--hemoprotein reductase] + O2 = (24S)-25-epoxycholesterol + oxidized [NADPH--hemoprotein reductase] + H2O + H(+)</text>
        <dbReference type="Rhea" id="RHEA:53232"/>
        <dbReference type="Rhea" id="RHEA-COMP:11964"/>
        <dbReference type="Rhea" id="RHEA-COMP:11965"/>
        <dbReference type="ChEBI" id="CHEBI:15377"/>
        <dbReference type="ChEBI" id="CHEBI:15378"/>
        <dbReference type="ChEBI" id="CHEBI:15379"/>
        <dbReference type="ChEBI" id="CHEBI:17737"/>
        <dbReference type="ChEBI" id="CHEBI:41633"/>
        <dbReference type="ChEBI" id="CHEBI:57618"/>
        <dbReference type="ChEBI" id="CHEBI:58210"/>
    </reaction>
    <physiologicalReaction direction="left-to-right" evidence="39">
        <dbReference type="Rhea" id="RHEA:53233"/>
    </physiologicalReaction>
</comment>
<comment type="pathway">
    <text evidence="25">Steroid metabolism; cholesterol degradation.</text>
</comment>
<keyword evidence="21" id="KW-0753">Steroid metabolism</keyword>
<proteinExistence type="inferred from homology"/>
<evidence type="ECO:0000256" key="34">
    <source>
        <dbReference type="ARBA" id="ARBA00051606"/>
    </source>
</evidence>
<evidence type="ECO:0000256" key="41">
    <source>
        <dbReference type="ARBA" id="ARBA00066440"/>
    </source>
</evidence>
<dbReference type="InterPro" id="IPR017972">
    <property type="entry name" value="Cyt_P450_CS"/>
</dbReference>
<comment type="catalytic activity">
    <reaction evidence="30">
        <text>cholesterol + reduced [NADPH--hemoprotein reductase] + O2 = (24S)-hydroxycholesterol + oxidized [NADPH--hemoprotein reductase] + H2O + H(+)</text>
        <dbReference type="Rhea" id="RHEA:22716"/>
        <dbReference type="Rhea" id="RHEA-COMP:11964"/>
        <dbReference type="Rhea" id="RHEA-COMP:11965"/>
        <dbReference type="ChEBI" id="CHEBI:15377"/>
        <dbReference type="ChEBI" id="CHEBI:15378"/>
        <dbReference type="ChEBI" id="CHEBI:15379"/>
        <dbReference type="ChEBI" id="CHEBI:16113"/>
        <dbReference type="ChEBI" id="CHEBI:34310"/>
        <dbReference type="ChEBI" id="CHEBI:57618"/>
        <dbReference type="ChEBI" id="CHEBI:58210"/>
        <dbReference type="EC" id="1.14.14.25"/>
    </reaction>
    <physiologicalReaction direction="left-to-right" evidence="30">
        <dbReference type="Rhea" id="RHEA:22717"/>
    </physiologicalReaction>
</comment>
<evidence type="ECO:0000256" key="15">
    <source>
        <dbReference type="ARBA" id="ARBA00023004"/>
    </source>
</evidence>
<dbReference type="InterPro" id="IPR002401">
    <property type="entry name" value="Cyt_P450_E_grp-I"/>
</dbReference>
<comment type="catalytic activity">
    <reaction evidence="26">
        <text>desmosterol + reduced [NADPH--hemoprotein reductase] + O2 = (24Z),26-hydroxydesmosterol + oxidized [NADPH--hemoprotein reductase] + H2O + H(+)</text>
        <dbReference type="Rhea" id="RHEA:53236"/>
        <dbReference type="Rhea" id="RHEA-COMP:11964"/>
        <dbReference type="Rhea" id="RHEA-COMP:11965"/>
        <dbReference type="ChEBI" id="CHEBI:15377"/>
        <dbReference type="ChEBI" id="CHEBI:15378"/>
        <dbReference type="ChEBI" id="CHEBI:15379"/>
        <dbReference type="ChEBI" id="CHEBI:17737"/>
        <dbReference type="ChEBI" id="CHEBI:57618"/>
        <dbReference type="ChEBI" id="CHEBI:58210"/>
        <dbReference type="ChEBI" id="CHEBI:137053"/>
    </reaction>
    <physiologicalReaction direction="left-to-right" evidence="26">
        <dbReference type="Rhea" id="RHEA:53237"/>
    </physiologicalReaction>
</comment>
<dbReference type="InterPro" id="IPR011042">
    <property type="entry name" value="6-blade_b-propeller_TolB-like"/>
</dbReference>
<dbReference type="Gene3D" id="1.10.630.10">
    <property type="entry name" value="Cytochrome P450"/>
    <property type="match status" value="1"/>
</dbReference>
<dbReference type="EMBL" id="KN124392">
    <property type="protein sequence ID" value="KFO21327.1"/>
    <property type="molecule type" value="Genomic_DNA"/>
</dbReference>
<comment type="catalytic activity">
    <reaction evidence="27">
        <text>testosterone + reduced [NADPH--hemoprotein reductase] + O2 = 2-hydroxytestosterone + oxidized [NADPH--hemoprotein reductase] + H2O + H(+)</text>
        <dbReference type="Rhea" id="RHEA:46300"/>
        <dbReference type="Rhea" id="RHEA-COMP:11964"/>
        <dbReference type="Rhea" id="RHEA-COMP:11965"/>
        <dbReference type="ChEBI" id="CHEBI:15377"/>
        <dbReference type="ChEBI" id="CHEBI:15378"/>
        <dbReference type="ChEBI" id="CHEBI:15379"/>
        <dbReference type="ChEBI" id="CHEBI:17347"/>
        <dbReference type="ChEBI" id="CHEBI:57618"/>
        <dbReference type="ChEBI" id="CHEBI:58210"/>
        <dbReference type="ChEBI" id="CHEBI:86013"/>
    </reaction>
    <physiologicalReaction direction="left-to-right" evidence="27">
        <dbReference type="Rhea" id="RHEA:46301"/>
    </physiologicalReaction>
</comment>
<evidence type="ECO:0000256" key="2">
    <source>
        <dbReference type="ARBA" id="ARBA00004111"/>
    </source>
</evidence>
<evidence type="ECO:0000256" key="8">
    <source>
        <dbReference type="ARBA" id="ARBA00022617"/>
    </source>
</evidence>
<comment type="catalytic activity">
    <reaction evidence="36">
        <text>(24S)-hydroxycholesterol + reduced [NADPH--hemoprotein reductase] + O2 = (24S,25R)-24,26-dihydroxycholesterol + oxidized [NADPH--hemoprotein reductase] + H2O + H(+)</text>
        <dbReference type="Rhea" id="RHEA:46388"/>
        <dbReference type="Rhea" id="RHEA-COMP:11964"/>
        <dbReference type="Rhea" id="RHEA-COMP:11965"/>
        <dbReference type="ChEBI" id="CHEBI:15377"/>
        <dbReference type="ChEBI" id="CHEBI:15378"/>
        <dbReference type="ChEBI" id="CHEBI:15379"/>
        <dbReference type="ChEBI" id="CHEBI:34310"/>
        <dbReference type="ChEBI" id="CHEBI:57618"/>
        <dbReference type="ChEBI" id="CHEBI:58210"/>
        <dbReference type="ChEBI" id="CHEBI:86165"/>
    </reaction>
    <physiologicalReaction direction="left-to-right" evidence="36">
        <dbReference type="Rhea" id="RHEA:46389"/>
    </physiologicalReaction>
</comment>
<keyword evidence="17" id="KW-0503">Monooxygenase</keyword>
<dbReference type="InterPro" id="IPR012938">
    <property type="entry name" value="Glc/Sorbosone_DH"/>
</dbReference>
<gene>
    <name evidence="49" type="ORF">H920_17236</name>
</gene>
<dbReference type="PRINTS" id="PR00463">
    <property type="entry name" value="EP450I"/>
</dbReference>
<dbReference type="GO" id="GO:0006707">
    <property type="term" value="P:cholesterol catabolic process"/>
    <property type="evidence" value="ECO:0007669"/>
    <property type="project" value="InterPro"/>
</dbReference>
<keyword evidence="18" id="KW-0443">Lipid metabolism</keyword>
<dbReference type="Pfam" id="PF07995">
    <property type="entry name" value="GSDH"/>
    <property type="match status" value="1"/>
</dbReference>
<feature type="binding site" description="axial binding residue" evidence="46">
    <location>
        <position position="673"/>
    </location>
    <ligand>
        <name>heme</name>
        <dbReference type="ChEBI" id="CHEBI:30413"/>
    </ligand>
    <ligandPart>
        <name>Fe</name>
        <dbReference type="ChEBI" id="CHEBI:18248"/>
    </ligandPart>
</feature>
<dbReference type="STRING" id="885580.ENSFDAP00000017817"/>
<keyword evidence="50" id="KW-1185">Reference proteome</keyword>
<evidence type="ECO:0000256" key="21">
    <source>
        <dbReference type="ARBA" id="ARBA00023221"/>
    </source>
</evidence>
<keyword evidence="19" id="KW-0472">Membrane</keyword>
<accession>A0A091CSN6</accession>
<dbReference type="GO" id="GO:0098793">
    <property type="term" value="C:presynapse"/>
    <property type="evidence" value="ECO:0007669"/>
    <property type="project" value="UniProtKB-SubCell"/>
</dbReference>
<feature type="domain" description="Glucose/Sorbosone dehydrogenase" evidence="48">
    <location>
        <begin position="14"/>
        <end position="132"/>
    </location>
</feature>
<evidence type="ECO:0000256" key="27">
    <source>
        <dbReference type="ARBA" id="ARBA00050344"/>
    </source>
</evidence>
<dbReference type="Pfam" id="PF00067">
    <property type="entry name" value="p450"/>
    <property type="match status" value="1"/>
</dbReference>
<comment type="similarity">
    <text evidence="6">Belongs to the cytochrome P450 family.</text>
</comment>
<comment type="pathway">
    <text evidence="5">Lipid metabolism; C21-steroid hormone metabolism.</text>
</comment>
<dbReference type="EC" id="1.14.14.25" evidence="41"/>
<evidence type="ECO:0000256" key="19">
    <source>
        <dbReference type="ARBA" id="ARBA00023136"/>
    </source>
</evidence>
<dbReference type="PROSITE" id="PS00086">
    <property type="entry name" value="CYTOCHROME_P450"/>
    <property type="match status" value="1"/>
</dbReference>
<evidence type="ECO:0000256" key="29">
    <source>
        <dbReference type="ARBA" id="ARBA00050696"/>
    </source>
</evidence>
<evidence type="ECO:0000256" key="3">
    <source>
        <dbReference type="ARBA" id="ARBA00004279"/>
    </source>
</evidence>
<dbReference type="GO" id="GO:0020037">
    <property type="term" value="F:heme binding"/>
    <property type="evidence" value="ECO:0007669"/>
    <property type="project" value="InterPro"/>
</dbReference>
<evidence type="ECO:0000256" key="46">
    <source>
        <dbReference type="PIRSR" id="PIRSR602401-1"/>
    </source>
</evidence>
<dbReference type="PANTHER" id="PTHR24293:SF1">
    <property type="entry name" value="CHOLESTEROL 24-HYDROXYLASE"/>
    <property type="match status" value="1"/>
</dbReference>